<evidence type="ECO:0000256" key="2">
    <source>
        <dbReference type="ARBA" id="ARBA00007825"/>
    </source>
</evidence>
<dbReference type="InterPro" id="IPR007535">
    <property type="entry name" value="Catechol_dOase_N"/>
</dbReference>
<dbReference type="Gene3D" id="2.60.130.10">
    <property type="entry name" value="Aromatic compound dioxygenase"/>
    <property type="match status" value="1"/>
</dbReference>
<comment type="caution">
    <text evidence="8">The sequence shown here is derived from an EMBL/GenBank/DDBJ whole genome shotgun (WGS) entry which is preliminary data.</text>
</comment>
<feature type="domain" description="Intradiol ring-cleavage dioxygenases" evidence="7">
    <location>
        <begin position="126"/>
        <end position="154"/>
    </location>
</feature>
<dbReference type="InterPro" id="IPR000627">
    <property type="entry name" value="Intradiol_dOase_C"/>
</dbReference>
<comment type="cofactor">
    <cofactor evidence="1">
        <name>Fe(3+)</name>
        <dbReference type="ChEBI" id="CHEBI:29034"/>
    </cofactor>
</comment>
<keyword evidence="5" id="KW-0560">Oxidoreductase</keyword>
<evidence type="ECO:0000313" key="9">
    <source>
        <dbReference type="Proteomes" id="UP001500618"/>
    </source>
</evidence>
<organism evidence="8 9">
    <name type="scientific">Fodinicola feengrottensis</name>
    <dbReference type="NCBI Taxonomy" id="435914"/>
    <lineage>
        <taxon>Bacteria</taxon>
        <taxon>Bacillati</taxon>
        <taxon>Actinomycetota</taxon>
        <taxon>Actinomycetes</taxon>
        <taxon>Mycobacteriales</taxon>
        <taxon>Fodinicola</taxon>
    </lineage>
</organism>
<dbReference type="PANTHER" id="PTHR33711">
    <property type="entry name" value="DIOXYGENASE, PUTATIVE (AFU_ORTHOLOGUE AFUA_2G02910)-RELATED"/>
    <property type="match status" value="1"/>
</dbReference>
<keyword evidence="9" id="KW-1185">Reference proteome</keyword>
<reference evidence="8 9" key="1">
    <citation type="journal article" date="2019" name="Int. J. Syst. Evol. Microbiol.">
        <title>The Global Catalogue of Microorganisms (GCM) 10K type strain sequencing project: providing services to taxonomists for standard genome sequencing and annotation.</title>
        <authorList>
            <consortium name="The Broad Institute Genomics Platform"/>
            <consortium name="The Broad Institute Genome Sequencing Center for Infectious Disease"/>
            <person name="Wu L."/>
            <person name="Ma J."/>
        </authorList>
    </citation>
    <scope>NUCLEOTIDE SEQUENCE [LARGE SCALE GENOMIC DNA]</scope>
    <source>
        <strain evidence="8 9">JCM 14718</strain>
    </source>
</reference>
<dbReference type="EMBL" id="BAAANY010000047">
    <property type="protein sequence ID" value="GAA1721587.1"/>
    <property type="molecule type" value="Genomic_DNA"/>
</dbReference>
<dbReference type="SUPFAM" id="SSF49482">
    <property type="entry name" value="Aromatic compound dioxygenase"/>
    <property type="match status" value="1"/>
</dbReference>
<dbReference type="InterPro" id="IPR015889">
    <property type="entry name" value="Intradiol_dOase_core"/>
</dbReference>
<evidence type="ECO:0000259" key="7">
    <source>
        <dbReference type="PROSITE" id="PS00083"/>
    </source>
</evidence>
<dbReference type="PROSITE" id="PS00083">
    <property type="entry name" value="INTRADIOL_DIOXYGENAS"/>
    <property type="match status" value="1"/>
</dbReference>
<comment type="similarity">
    <text evidence="2">Belongs to the intradiol ring-cleavage dioxygenase family.</text>
</comment>
<evidence type="ECO:0000256" key="3">
    <source>
        <dbReference type="ARBA" id="ARBA00022723"/>
    </source>
</evidence>
<dbReference type="Proteomes" id="UP001500618">
    <property type="component" value="Unassembled WGS sequence"/>
</dbReference>
<accession>A0ABN2JAZ6</accession>
<dbReference type="PANTHER" id="PTHR33711:SF7">
    <property type="entry name" value="INTRADIOL RING-CLEAVAGE DIOXYGENASES DOMAIN-CONTAINING PROTEIN-RELATED"/>
    <property type="match status" value="1"/>
</dbReference>
<name>A0ABN2JAZ6_9ACTN</name>
<proteinExistence type="inferred from homology"/>
<protein>
    <submittedName>
        <fullName evidence="8">Protocatechuate 3,4-dioxygenase subunit beta</fullName>
    </submittedName>
</protein>
<evidence type="ECO:0000256" key="4">
    <source>
        <dbReference type="ARBA" id="ARBA00022964"/>
    </source>
</evidence>
<evidence type="ECO:0000256" key="5">
    <source>
        <dbReference type="ARBA" id="ARBA00023002"/>
    </source>
</evidence>
<evidence type="ECO:0000256" key="1">
    <source>
        <dbReference type="ARBA" id="ARBA00001965"/>
    </source>
</evidence>
<evidence type="ECO:0000256" key="6">
    <source>
        <dbReference type="ARBA" id="ARBA00023004"/>
    </source>
</evidence>
<dbReference type="Pfam" id="PF00775">
    <property type="entry name" value="Dioxygenase_C"/>
    <property type="match status" value="1"/>
</dbReference>
<dbReference type="InterPro" id="IPR050770">
    <property type="entry name" value="Intradiol_RC_Dioxygenase"/>
</dbReference>
<dbReference type="Pfam" id="PF04444">
    <property type="entry name" value="Dioxygenase_N"/>
    <property type="match status" value="1"/>
</dbReference>
<keyword evidence="3" id="KW-0479">Metal-binding</keyword>
<evidence type="ECO:0000313" key="8">
    <source>
        <dbReference type="EMBL" id="GAA1721587.1"/>
    </source>
</evidence>
<keyword evidence="6" id="KW-0408">Iron</keyword>
<sequence>MADLSDLTEEVVRSFDTAGDRLRTVTQSLVRHLHSFIAEVDLTEAEWAYAIDFLTRTGHITDDKRQEFILLSDVLGASMATIKVNHPAGGKVTESTVLGPFFVSDSPDFVNGDDISQGAAGQPCYVSGVVRDEDGNLVPNAFMEVWQADEDGFYDVQYPGLDTAQGRGRLSAADDGRFWFWTVHPEAYPIPTDGPVGELLTAAGRHPMRPAHIHFKVDAAGFDTLITHVFAADSKYLDSDAVFGVKRSLITPFTMQNPGVAPDGKTMDVPYYLVTFDIVLARAS</sequence>
<gene>
    <name evidence="8" type="ORF">GCM10009765_82210</name>
</gene>
<dbReference type="RefSeq" id="WP_344315403.1">
    <property type="nucleotide sequence ID" value="NZ_BAAANY010000047.1"/>
</dbReference>
<keyword evidence="4" id="KW-0223">Dioxygenase</keyword>